<feature type="transmembrane region" description="Helical" evidence="6">
    <location>
        <begin position="61"/>
        <end position="78"/>
    </location>
</feature>
<feature type="transmembrane region" description="Helical" evidence="6">
    <location>
        <begin position="289"/>
        <end position="310"/>
    </location>
</feature>
<dbReference type="EMBL" id="BSXN01001932">
    <property type="protein sequence ID" value="GME75013.1"/>
    <property type="molecule type" value="Genomic_DNA"/>
</dbReference>
<comment type="caution">
    <text evidence="8">The sequence shown here is derived from an EMBL/GenBank/DDBJ whole genome shotgun (WGS) entry which is preliminary data.</text>
</comment>
<evidence type="ECO:0000256" key="1">
    <source>
        <dbReference type="ARBA" id="ARBA00004141"/>
    </source>
</evidence>
<feature type="transmembrane region" description="Helical" evidence="6">
    <location>
        <begin position="203"/>
        <end position="220"/>
    </location>
</feature>
<evidence type="ECO:0000313" key="9">
    <source>
        <dbReference type="Proteomes" id="UP001165120"/>
    </source>
</evidence>
<protein>
    <submittedName>
        <fullName evidence="8">Unnamed protein product</fullName>
    </submittedName>
</protein>
<name>A0A9W6WIL9_CANBO</name>
<sequence>MYVSSDNLKKTATENVIISVEDSNERTSNSSDNYDSEDALYDEYRHLIRGRTTRKLTNRHVQLIGVGGTIGVSLFVNISSTLHLCGPLSLVLGCIIWCVPVLIVTASCAEMVCYLPMSSPFIRLADRCIDPAFGFMVGWNFWVLQCSLLPFELTLFNSLIHYWTEDYSAAIPISLQLVVYFLINISAVKYFGETEFWLSLSKIFLAIGLMFFVFITMVGGNPKHDAYGFRYWSTPMVPYINGGGLGRFQGVLASIIKFSFVIAGPEYVSQIAGETINPRKVLPNAYRQVAIRLTVFFVCGSLGVGICCYYNDPLLVKAINGGAPGAGASAYTVAMHNLGIKTLPAIVNAVLLTSSFSAGNSYSFCASRALYGMALEGKAPKLFAYCNKSGVPIYAMLATLAWGCLAFLQLGEQASVVLDWIINLVTAAQMYSYTCILFTYIMWRRCTIAQGVDRENLPFKAWYQPYLSYCGMFITFCMLWVQGYTVFLPGNWSIESFLFSYLMIFIDIALFIFWKVYKRTKFVRPEDADITTGLREVIFHEKILAHEEAKRGPKIKRWYEKIFFFIFY</sequence>
<feature type="transmembrane region" description="Helical" evidence="6">
    <location>
        <begin position="171"/>
        <end position="191"/>
    </location>
</feature>
<feature type="transmembrane region" description="Helical" evidence="6">
    <location>
        <begin position="463"/>
        <end position="484"/>
    </location>
</feature>
<dbReference type="Proteomes" id="UP001165120">
    <property type="component" value="Unassembled WGS sequence"/>
</dbReference>
<dbReference type="PANTHER" id="PTHR43341:SF15">
    <property type="entry name" value="GENERAL AMINO ACID PERMEASE AGP2"/>
    <property type="match status" value="1"/>
</dbReference>
<dbReference type="InterPro" id="IPR050524">
    <property type="entry name" value="APC_YAT"/>
</dbReference>
<feature type="transmembrane region" description="Helical" evidence="6">
    <location>
        <begin position="90"/>
        <end position="116"/>
    </location>
</feature>
<dbReference type="GO" id="GO:0015171">
    <property type="term" value="F:amino acid transmembrane transporter activity"/>
    <property type="evidence" value="ECO:0007669"/>
    <property type="project" value="TreeGrafter"/>
</dbReference>
<evidence type="ECO:0000259" key="7">
    <source>
        <dbReference type="Pfam" id="PF00324"/>
    </source>
</evidence>
<feature type="transmembrane region" description="Helical" evidence="6">
    <location>
        <begin position="391"/>
        <end position="408"/>
    </location>
</feature>
<dbReference type="Gene3D" id="1.20.1740.10">
    <property type="entry name" value="Amino acid/polyamine transporter I"/>
    <property type="match status" value="1"/>
</dbReference>
<dbReference type="AlphaFoldDB" id="A0A9W6WIL9"/>
<comment type="similarity">
    <text evidence="2">Belongs to the amino acid-polyamine-organocation (APC) superfamily. YAT (TC 2.A.3.10) family.</text>
</comment>
<organism evidence="8 9">
    <name type="scientific">Candida boidinii</name>
    <name type="common">Yeast</name>
    <dbReference type="NCBI Taxonomy" id="5477"/>
    <lineage>
        <taxon>Eukaryota</taxon>
        <taxon>Fungi</taxon>
        <taxon>Dikarya</taxon>
        <taxon>Ascomycota</taxon>
        <taxon>Saccharomycotina</taxon>
        <taxon>Pichiomycetes</taxon>
        <taxon>Pichiales</taxon>
        <taxon>Pichiaceae</taxon>
        <taxon>Ogataea</taxon>
        <taxon>Ogataea/Candida clade</taxon>
    </lineage>
</organism>
<evidence type="ECO:0000313" key="8">
    <source>
        <dbReference type="EMBL" id="GME75013.1"/>
    </source>
</evidence>
<dbReference type="GO" id="GO:0016020">
    <property type="term" value="C:membrane"/>
    <property type="evidence" value="ECO:0007669"/>
    <property type="project" value="UniProtKB-SubCell"/>
</dbReference>
<evidence type="ECO:0000256" key="6">
    <source>
        <dbReference type="SAM" id="Phobius"/>
    </source>
</evidence>
<keyword evidence="4 6" id="KW-1133">Transmembrane helix</keyword>
<dbReference type="Pfam" id="PF00324">
    <property type="entry name" value="AA_permease"/>
    <property type="match status" value="1"/>
</dbReference>
<evidence type="ECO:0000256" key="4">
    <source>
        <dbReference type="ARBA" id="ARBA00022989"/>
    </source>
</evidence>
<dbReference type="InterPro" id="IPR004841">
    <property type="entry name" value="AA-permease/SLC12A_dom"/>
</dbReference>
<keyword evidence="3 6" id="KW-0812">Transmembrane</keyword>
<feature type="transmembrane region" description="Helical" evidence="6">
    <location>
        <begin position="420"/>
        <end position="443"/>
    </location>
</feature>
<evidence type="ECO:0000256" key="3">
    <source>
        <dbReference type="ARBA" id="ARBA00022692"/>
    </source>
</evidence>
<feature type="domain" description="Amino acid permease/ SLC12A" evidence="7">
    <location>
        <begin position="60"/>
        <end position="522"/>
    </location>
</feature>
<gene>
    <name evidence="8" type="ORF">Cboi02_000461700</name>
</gene>
<accession>A0A9W6WIL9</accession>
<keyword evidence="5 6" id="KW-0472">Membrane</keyword>
<evidence type="ECO:0000256" key="2">
    <source>
        <dbReference type="ARBA" id="ARBA00006983"/>
    </source>
</evidence>
<reference evidence="8" key="1">
    <citation type="submission" date="2023-04" db="EMBL/GenBank/DDBJ databases">
        <title>Candida boidinii NBRC 10035.</title>
        <authorList>
            <person name="Ichikawa N."/>
            <person name="Sato H."/>
            <person name="Tonouchi N."/>
        </authorList>
    </citation>
    <scope>NUCLEOTIDE SEQUENCE</scope>
    <source>
        <strain evidence="8">NBRC 10035</strain>
    </source>
</reference>
<keyword evidence="9" id="KW-1185">Reference proteome</keyword>
<dbReference type="PIRSF" id="PIRSF006060">
    <property type="entry name" value="AA_transporter"/>
    <property type="match status" value="1"/>
</dbReference>
<proteinExistence type="inferred from homology"/>
<evidence type="ECO:0000256" key="5">
    <source>
        <dbReference type="ARBA" id="ARBA00023136"/>
    </source>
</evidence>
<dbReference type="PANTHER" id="PTHR43341">
    <property type="entry name" value="AMINO ACID PERMEASE"/>
    <property type="match status" value="1"/>
</dbReference>
<feature type="transmembrane region" description="Helical" evidence="6">
    <location>
        <begin position="128"/>
        <end position="151"/>
    </location>
</feature>
<comment type="subcellular location">
    <subcellularLocation>
        <location evidence="1">Membrane</location>
        <topology evidence="1">Multi-pass membrane protein</topology>
    </subcellularLocation>
</comment>
<feature type="transmembrane region" description="Helical" evidence="6">
    <location>
        <begin position="496"/>
        <end position="514"/>
    </location>
</feature>